<gene>
    <name evidence="4" type="ORF">Aru02nite_09670</name>
</gene>
<feature type="region of interest" description="Disordered" evidence="2">
    <location>
        <begin position="163"/>
        <end position="185"/>
    </location>
</feature>
<keyword evidence="1" id="KW-0479">Metal-binding</keyword>
<organism evidence="4 5">
    <name type="scientific">Actinocatenispora rupis</name>
    <dbReference type="NCBI Taxonomy" id="519421"/>
    <lineage>
        <taxon>Bacteria</taxon>
        <taxon>Bacillati</taxon>
        <taxon>Actinomycetota</taxon>
        <taxon>Actinomycetes</taxon>
        <taxon>Micromonosporales</taxon>
        <taxon>Micromonosporaceae</taxon>
        <taxon>Actinocatenispora</taxon>
    </lineage>
</organism>
<name>A0A8J3J646_9ACTN</name>
<comment type="caution">
    <text evidence="4">The sequence shown here is derived from an EMBL/GenBank/DDBJ whole genome shotgun (WGS) entry which is preliminary data.</text>
</comment>
<evidence type="ECO:0000313" key="5">
    <source>
        <dbReference type="Proteomes" id="UP000612808"/>
    </source>
</evidence>
<keyword evidence="1" id="KW-0862">Zinc</keyword>
<evidence type="ECO:0000256" key="1">
    <source>
        <dbReference type="PROSITE-ProRule" id="PRU00325"/>
    </source>
</evidence>
<evidence type="ECO:0000313" key="4">
    <source>
        <dbReference type="EMBL" id="GID10078.1"/>
    </source>
</evidence>
<protein>
    <recommendedName>
        <fullName evidence="3">SWIM-type domain-containing protein</fullName>
    </recommendedName>
</protein>
<dbReference type="AlphaFoldDB" id="A0A8J3J646"/>
<dbReference type="GO" id="GO:0008270">
    <property type="term" value="F:zinc ion binding"/>
    <property type="evidence" value="ECO:0007669"/>
    <property type="project" value="UniProtKB-KW"/>
</dbReference>
<evidence type="ECO:0000259" key="3">
    <source>
        <dbReference type="PROSITE" id="PS50966"/>
    </source>
</evidence>
<sequence length="239" mass="26045">MGSDGYWSGRFLARVGLADDEPYPRDRVSAVDLSAGSASARVRGSHARPYEVWVEIPVFTPIQWARIEDALAAGGTVAAHLLGGTVPATVEDRLATVGVTLLPDRTELAMECSCPQWSVPCRHLAATLRALAESFDDDPFRMMLWRGRSPERLRARLTKLTAARPPAAAPAPDATAAPLTSSPRTYWLGEDPGQLAWPDEHPPQDPDPAIRHLATPGIVIGRRNLADLLRPLYDDLTSW</sequence>
<feature type="compositionally biased region" description="Basic and acidic residues" evidence="2">
    <location>
        <begin position="198"/>
        <end position="209"/>
    </location>
</feature>
<dbReference type="PANTHER" id="PTHR38133">
    <property type="entry name" value="SLR1429 PROTEIN"/>
    <property type="match status" value="1"/>
</dbReference>
<feature type="domain" description="SWIM-type" evidence="3">
    <location>
        <begin position="97"/>
        <end position="132"/>
    </location>
</feature>
<proteinExistence type="predicted"/>
<feature type="compositionally biased region" description="Low complexity" evidence="2">
    <location>
        <begin position="163"/>
        <end position="178"/>
    </location>
</feature>
<dbReference type="InterPro" id="IPR007527">
    <property type="entry name" value="Znf_SWIM"/>
</dbReference>
<keyword evidence="5" id="KW-1185">Reference proteome</keyword>
<accession>A0A8J3J646</accession>
<feature type="region of interest" description="Disordered" evidence="2">
    <location>
        <begin position="190"/>
        <end position="209"/>
    </location>
</feature>
<evidence type="ECO:0000256" key="2">
    <source>
        <dbReference type="SAM" id="MobiDB-lite"/>
    </source>
</evidence>
<keyword evidence="1" id="KW-0863">Zinc-finger</keyword>
<dbReference type="EMBL" id="BOMB01000004">
    <property type="protein sequence ID" value="GID10078.1"/>
    <property type="molecule type" value="Genomic_DNA"/>
</dbReference>
<dbReference type="PANTHER" id="PTHR38133:SF1">
    <property type="entry name" value="SLR1429 PROTEIN"/>
    <property type="match status" value="1"/>
</dbReference>
<reference evidence="4" key="1">
    <citation type="submission" date="2021-01" db="EMBL/GenBank/DDBJ databases">
        <title>Whole genome shotgun sequence of Actinocatenispora rupis NBRC 107355.</title>
        <authorList>
            <person name="Komaki H."/>
            <person name="Tamura T."/>
        </authorList>
    </citation>
    <scope>NUCLEOTIDE SEQUENCE</scope>
    <source>
        <strain evidence="4">NBRC 107355</strain>
    </source>
</reference>
<dbReference type="PROSITE" id="PS50966">
    <property type="entry name" value="ZF_SWIM"/>
    <property type="match status" value="1"/>
</dbReference>
<dbReference type="RefSeq" id="WP_203655185.1">
    <property type="nucleotide sequence ID" value="NZ_BAAAZM010000002.1"/>
</dbReference>
<dbReference type="Proteomes" id="UP000612808">
    <property type="component" value="Unassembled WGS sequence"/>
</dbReference>